<protein>
    <submittedName>
        <fullName evidence="2">BHLH domain-containing protein</fullName>
    </submittedName>
</protein>
<organism evidence="1 2">
    <name type="scientific">Parastrongyloides trichosuri</name>
    <name type="common">Possum-specific nematode worm</name>
    <dbReference type="NCBI Taxonomy" id="131310"/>
    <lineage>
        <taxon>Eukaryota</taxon>
        <taxon>Metazoa</taxon>
        <taxon>Ecdysozoa</taxon>
        <taxon>Nematoda</taxon>
        <taxon>Chromadorea</taxon>
        <taxon>Rhabditida</taxon>
        <taxon>Tylenchina</taxon>
        <taxon>Panagrolaimomorpha</taxon>
        <taxon>Strongyloidoidea</taxon>
        <taxon>Strongyloididae</taxon>
        <taxon>Parastrongyloides</taxon>
    </lineage>
</organism>
<reference evidence="2" key="1">
    <citation type="submission" date="2017-02" db="UniProtKB">
        <authorList>
            <consortium name="WormBaseParasite"/>
        </authorList>
    </citation>
    <scope>IDENTIFICATION</scope>
</reference>
<proteinExistence type="predicted"/>
<name>A0A0N4ZFY2_PARTI</name>
<dbReference type="AlphaFoldDB" id="A0A0N4ZFY2"/>
<evidence type="ECO:0000313" key="1">
    <source>
        <dbReference type="Proteomes" id="UP000038045"/>
    </source>
</evidence>
<sequence>MSTLCTAQSVSQLNYFINSSDFNDCNNIHEDDRIKKRIEACQQGMHQLDTLRSKHIKLMDDLRNEYSTLQTTTNFIPRTKKPSINHSDIRCRYSTIEDATSNVSHRSSMSVDSGYLSVSTDNPPNWRSSIIVDIQNGDPPMSYNTYRKMSMDENNAIIEGAIINKLKPPIGSSNITMGTVKKLAMTYAKNLQELGKSPEIVKTTLESTAALRPNRNSISHNRPWSMYSTTSTNNNDYLNSEISNIDSEIKNNLNFARTNTPSPAFSKYSTLIKKSPINHSNDSSSPIYSTPIKSKLPVPESKIESLYCKPMKGTSIRENQFSKSNNIQQSSVVITRFSDNHNNNNKPPIIPNRNVGIIHGTPLPSKRIRKGWLESEEL</sequence>
<accession>A0A0N4ZFY2</accession>
<dbReference type="WBParaSite" id="PTRK_0000666000.1">
    <property type="protein sequence ID" value="PTRK_0000666000.1"/>
    <property type="gene ID" value="PTRK_0000666000"/>
</dbReference>
<dbReference type="Proteomes" id="UP000038045">
    <property type="component" value="Unplaced"/>
</dbReference>
<evidence type="ECO:0000313" key="2">
    <source>
        <dbReference type="WBParaSite" id="PTRK_0000666000.1"/>
    </source>
</evidence>
<keyword evidence="1" id="KW-1185">Reference proteome</keyword>